<keyword evidence="7" id="KW-1185">Reference proteome</keyword>
<gene>
    <name evidence="6" type="ORF">SAMD00023353_2400610</name>
</gene>
<dbReference type="EMBL" id="DF977469">
    <property type="protein sequence ID" value="GAP86912.1"/>
    <property type="molecule type" value="Genomic_DNA"/>
</dbReference>
<organism evidence="6">
    <name type="scientific">Rosellinia necatrix</name>
    <name type="common">White root-rot fungus</name>
    <dbReference type="NCBI Taxonomy" id="77044"/>
    <lineage>
        <taxon>Eukaryota</taxon>
        <taxon>Fungi</taxon>
        <taxon>Dikarya</taxon>
        <taxon>Ascomycota</taxon>
        <taxon>Pezizomycotina</taxon>
        <taxon>Sordariomycetes</taxon>
        <taxon>Xylariomycetidae</taxon>
        <taxon>Xylariales</taxon>
        <taxon>Xylariaceae</taxon>
        <taxon>Rosellinia</taxon>
    </lineage>
</organism>
<dbReference type="PANTHER" id="PTHR35897:SF1">
    <property type="entry name" value="METHYLTRANSFERASE AUSD"/>
    <property type="match status" value="1"/>
</dbReference>
<evidence type="ECO:0000313" key="7">
    <source>
        <dbReference type="Proteomes" id="UP000054516"/>
    </source>
</evidence>
<dbReference type="OMA" id="VKHERIN"/>
<feature type="compositionally biased region" description="Acidic residues" evidence="5">
    <location>
        <begin position="16"/>
        <end position="25"/>
    </location>
</feature>
<evidence type="ECO:0000256" key="4">
    <source>
        <dbReference type="ARBA" id="ARBA00038314"/>
    </source>
</evidence>
<protein>
    <submittedName>
        <fullName evidence="6">Putative porphobilinogen deaminase protein</fullName>
    </submittedName>
</protein>
<proteinExistence type="inferred from homology"/>
<evidence type="ECO:0000256" key="2">
    <source>
        <dbReference type="ARBA" id="ARBA00022679"/>
    </source>
</evidence>
<evidence type="ECO:0000256" key="1">
    <source>
        <dbReference type="ARBA" id="ARBA00005179"/>
    </source>
</evidence>
<reference evidence="6" key="1">
    <citation type="submission" date="2016-03" db="EMBL/GenBank/DDBJ databases">
        <title>Draft genome sequence of Rosellinia necatrix.</title>
        <authorList>
            <person name="Kanematsu S."/>
        </authorList>
    </citation>
    <scope>NUCLEOTIDE SEQUENCE [LARGE SCALE GENOMIC DNA]</scope>
    <source>
        <strain evidence="6">W97</strain>
    </source>
</reference>
<dbReference type="OrthoDB" id="2094832at2759"/>
<dbReference type="STRING" id="77044.A0A1W2TFR5"/>
<dbReference type="PANTHER" id="PTHR35897">
    <property type="entry name" value="METHYLTRANSFERASE AUSD"/>
    <property type="match status" value="1"/>
</dbReference>
<dbReference type="SUPFAM" id="SSF53335">
    <property type="entry name" value="S-adenosyl-L-methionine-dependent methyltransferases"/>
    <property type="match status" value="1"/>
</dbReference>
<keyword evidence="3" id="KW-0949">S-adenosyl-L-methionine</keyword>
<comment type="pathway">
    <text evidence="1">Secondary metabolite biosynthesis.</text>
</comment>
<comment type="similarity">
    <text evidence="4">Belongs to the class I-like SAM-binding methyltransferase superfamily.</text>
</comment>
<evidence type="ECO:0000256" key="5">
    <source>
        <dbReference type="SAM" id="MobiDB-lite"/>
    </source>
</evidence>
<feature type="region of interest" description="Disordered" evidence="5">
    <location>
        <begin position="1"/>
        <end position="31"/>
    </location>
</feature>
<dbReference type="InterPro" id="IPR051654">
    <property type="entry name" value="Meroterpenoid_MTases"/>
</dbReference>
<dbReference type="GO" id="GO:0016740">
    <property type="term" value="F:transferase activity"/>
    <property type="evidence" value="ECO:0007669"/>
    <property type="project" value="UniProtKB-KW"/>
</dbReference>
<keyword evidence="2" id="KW-0808">Transferase</keyword>
<accession>A0A1W2TFR5</accession>
<evidence type="ECO:0000313" key="6">
    <source>
        <dbReference type="EMBL" id="GAP86912.1"/>
    </source>
</evidence>
<sequence>MAEATDSDDTNTWGKEEEDQIDGGDPEAWGREHYANSIPGDYSQFREVLEKYSGIPPNEVEAEIIKIRNKAWDIVKYPCIGDFNYARDADFDDDATTRLAIERLRAPGSEETYLELGAFIGQTIRRLAFAGVEPRRLYATDLHPEFIELGYEQFRDRAGAVGTDATFVAGDLLLSPDAAYAAGAVATALDGRVSIARASNFFHLFGRAAQLVLCERIARFFRPADGASSAMLFGVHRGSVRPGNARLGAATIYLHDRDSFQALWDEVGARTGTAWDVAMRAVGPIPPKPNRFGEHEREMRFTVTRRETPSS</sequence>
<dbReference type="Gene3D" id="3.40.50.150">
    <property type="entry name" value="Vaccinia Virus protein VP39"/>
    <property type="match status" value="1"/>
</dbReference>
<dbReference type="Proteomes" id="UP000054516">
    <property type="component" value="Unassembled WGS sequence"/>
</dbReference>
<name>A0A1W2TFR5_ROSNE</name>
<dbReference type="AlphaFoldDB" id="A0A1W2TFR5"/>
<evidence type="ECO:0000256" key="3">
    <source>
        <dbReference type="ARBA" id="ARBA00022691"/>
    </source>
</evidence>
<dbReference type="InterPro" id="IPR029063">
    <property type="entry name" value="SAM-dependent_MTases_sf"/>
</dbReference>